<dbReference type="InterPro" id="IPR056884">
    <property type="entry name" value="NPHP3-like_N"/>
</dbReference>
<keyword evidence="1" id="KW-0677">Repeat</keyword>
<feature type="domain" description="Nephrocystin 3-like N-terminal" evidence="5">
    <location>
        <begin position="125"/>
        <end position="239"/>
    </location>
</feature>
<dbReference type="AlphaFoldDB" id="A0A2J6SI39"/>
<dbReference type="Gene3D" id="1.25.40.20">
    <property type="entry name" value="Ankyrin repeat-containing domain"/>
    <property type="match status" value="3"/>
</dbReference>
<reference evidence="6 7" key="1">
    <citation type="submission" date="2016-04" db="EMBL/GenBank/DDBJ databases">
        <title>A degradative enzymes factory behind the ericoid mycorrhizal symbiosis.</title>
        <authorList>
            <consortium name="DOE Joint Genome Institute"/>
            <person name="Martino E."/>
            <person name="Morin E."/>
            <person name="Grelet G."/>
            <person name="Kuo A."/>
            <person name="Kohler A."/>
            <person name="Daghino S."/>
            <person name="Barry K."/>
            <person name="Choi C."/>
            <person name="Cichocki N."/>
            <person name="Clum A."/>
            <person name="Copeland A."/>
            <person name="Hainaut M."/>
            <person name="Haridas S."/>
            <person name="Labutti K."/>
            <person name="Lindquist E."/>
            <person name="Lipzen A."/>
            <person name="Khouja H.-R."/>
            <person name="Murat C."/>
            <person name="Ohm R."/>
            <person name="Olson A."/>
            <person name="Spatafora J."/>
            <person name="Veneault-Fourrey C."/>
            <person name="Henrissat B."/>
            <person name="Grigoriev I."/>
            <person name="Martin F."/>
            <person name="Perotto S."/>
        </authorList>
    </citation>
    <scope>NUCLEOTIDE SEQUENCE [LARGE SCALE GENOMIC DNA]</scope>
    <source>
        <strain evidence="6 7">E</strain>
    </source>
</reference>
<keyword evidence="3" id="KW-0175">Coiled coil</keyword>
<evidence type="ECO:0000256" key="1">
    <source>
        <dbReference type="ARBA" id="ARBA00022737"/>
    </source>
</evidence>
<evidence type="ECO:0000313" key="6">
    <source>
        <dbReference type="EMBL" id="PMD50436.1"/>
    </source>
</evidence>
<organism evidence="6 7">
    <name type="scientific">Hyaloscypha bicolor E</name>
    <dbReference type="NCBI Taxonomy" id="1095630"/>
    <lineage>
        <taxon>Eukaryota</taxon>
        <taxon>Fungi</taxon>
        <taxon>Dikarya</taxon>
        <taxon>Ascomycota</taxon>
        <taxon>Pezizomycotina</taxon>
        <taxon>Leotiomycetes</taxon>
        <taxon>Helotiales</taxon>
        <taxon>Hyaloscyphaceae</taxon>
        <taxon>Hyaloscypha</taxon>
        <taxon>Hyaloscypha bicolor</taxon>
    </lineage>
</organism>
<evidence type="ECO:0000256" key="3">
    <source>
        <dbReference type="SAM" id="Coils"/>
    </source>
</evidence>
<dbReference type="PANTHER" id="PTHR10039">
    <property type="entry name" value="AMELOGENIN"/>
    <property type="match status" value="1"/>
</dbReference>
<dbReference type="Pfam" id="PF24883">
    <property type="entry name" value="NPHP3_N"/>
    <property type="match status" value="1"/>
</dbReference>
<dbReference type="GeneID" id="36595668"/>
<dbReference type="PROSITE" id="PS50088">
    <property type="entry name" value="ANK_REPEAT"/>
    <property type="match status" value="3"/>
</dbReference>
<dbReference type="InterPro" id="IPR036770">
    <property type="entry name" value="Ankyrin_rpt-contain_sf"/>
</dbReference>
<evidence type="ECO:0000256" key="2">
    <source>
        <dbReference type="PROSITE-ProRule" id="PRU00023"/>
    </source>
</evidence>
<feature type="repeat" description="ANK" evidence="2">
    <location>
        <begin position="690"/>
        <end position="718"/>
    </location>
</feature>
<keyword evidence="7" id="KW-1185">Reference proteome</keyword>
<sequence length="855" mass="96858">MDLRELLRTAVLQGKGIYFGGTWENTTVKDHASLHQGHDIKFYTEDLDPAVQRETILKWLVTTDPSKNLNAAVTEHIETTGDWFLGSLPFKLWMEDYFNPNKDEPNKDKPNKDKPNKDKPNKDHPILAYYYFDSKRSEKRDISSLLRSLIGDLCSNTLDLPEDVRNLYYDYTATTPSESELYGTFRSVLPLSAQTYIIIDALDECYTSPQGEVVSELSDYLSKLIALEIPNLHLLVSSRDDKPAINDQLKNAIALGGYRRDFEVHNYVAGDIKTVIESRIEEIRNLRRLDTELKAYIVSSLKEKAKGMFQLVKCYIDELCTALKAIPPFKQKDVVMATLKNLPKAYVDAYRRILERIPQGEKKSVIDMLKWLAFSKRSLRLEKLYEVVTLDAHGPTESVETSRIQEYLMDTFSSLIRIREHDKTVEFSHYTVKEYLLLEKSHDEEYYVQSIDAHISIAQCCLTFLERYDIDNSSHGSTDNNCRYCPITRPLIEYAANNWYRHALMVRNEVTAIRSSKELVDAANGVTISSPGDSPDAAEVITTPKSPEISLSEWAQSTKSVIDKIDAEPYNGTLKAAAYKGYAKIVELLLLHGAPLVSGDHSVLHEAASENYQEMIQILLGWTEYRSARKSWWTDKGDPRADGEKVSHGDLEAVMWMLLERRESVDDGNGKGTTALLPQERADIEIKESGDGTPLARAIRNGSEAVTKLLLTKGAKMNYCYVPIEWNAVALKAEKRAREKWNRAKNVAIASQIAATEALSQGETWKMRKQLTKEAEASRAAEENAERKMNRWKRTPLSRAAELGHEGVVKLLLEHKADINVEDKAGRTARDLAASNGHETIAQLLLEHEADMENL</sequence>
<dbReference type="Pfam" id="PF12796">
    <property type="entry name" value="Ank_2"/>
    <property type="match status" value="1"/>
</dbReference>
<feature type="region of interest" description="Disordered" evidence="4">
    <location>
        <begin position="101"/>
        <end position="123"/>
    </location>
</feature>
<dbReference type="InterPro" id="IPR002110">
    <property type="entry name" value="Ankyrin_rpt"/>
</dbReference>
<dbReference type="InParanoid" id="A0A2J6SI39"/>
<accession>A0A2J6SI39</accession>
<dbReference type="STRING" id="1095630.A0A2J6SI39"/>
<feature type="repeat" description="ANK" evidence="2">
    <location>
        <begin position="825"/>
        <end position="855"/>
    </location>
</feature>
<dbReference type="SMART" id="SM00248">
    <property type="entry name" value="ANK"/>
    <property type="match status" value="4"/>
</dbReference>
<dbReference type="Proteomes" id="UP000235371">
    <property type="component" value="Unassembled WGS sequence"/>
</dbReference>
<dbReference type="PROSITE" id="PS50297">
    <property type="entry name" value="ANK_REP_REGION"/>
    <property type="match status" value="3"/>
</dbReference>
<evidence type="ECO:0000256" key="4">
    <source>
        <dbReference type="SAM" id="MobiDB-lite"/>
    </source>
</evidence>
<proteinExistence type="predicted"/>
<evidence type="ECO:0000259" key="5">
    <source>
        <dbReference type="Pfam" id="PF24883"/>
    </source>
</evidence>
<dbReference type="EMBL" id="KZ613913">
    <property type="protein sequence ID" value="PMD50436.1"/>
    <property type="molecule type" value="Genomic_DNA"/>
</dbReference>
<dbReference type="SUPFAM" id="SSF48403">
    <property type="entry name" value="Ankyrin repeat"/>
    <property type="match status" value="1"/>
</dbReference>
<dbReference type="RefSeq" id="XP_024727340.1">
    <property type="nucleotide sequence ID" value="XM_024887592.1"/>
</dbReference>
<feature type="coiled-coil region" evidence="3">
    <location>
        <begin position="768"/>
        <end position="795"/>
    </location>
</feature>
<dbReference type="PANTHER" id="PTHR10039:SF16">
    <property type="entry name" value="GPI INOSITOL-DEACYLASE"/>
    <property type="match status" value="1"/>
</dbReference>
<dbReference type="OrthoDB" id="4778003at2759"/>
<name>A0A2J6SI39_9HELO</name>
<evidence type="ECO:0000313" key="7">
    <source>
        <dbReference type="Proteomes" id="UP000235371"/>
    </source>
</evidence>
<gene>
    <name evidence="6" type="ORF">K444DRAFT_670160</name>
</gene>
<protein>
    <submittedName>
        <fullName evidence="6">Ankyrin</fullName>
    </submittedName>
</protein>
<keyword evidence="2" id="KW-0040">ANK repeat</keyword>
<feature type="repeat" description="ANK" evidence="2">
    <location>
        <begin position="792"/>
        <end position="824"/>
    </location>
</feature>